<keyword evidence="4" id="KW-0479">Metal-binding</keyword>
<evidence type="ECO:0000259" key="10">
    <source>
        <dbReference type="Pfam" id="PF02776"/>
    </source>
</evidence>
<evidence type="ECO:0000256" key="7">
    <source>
        <dbReference type="SAM" id="MobiDB-lite"/>
    </source>
</evidence>
<comment type="cofactor">
    <cofactor evidence="1">
        <name>Mg(2+)</name>
        <dbReference type="ChEBI" id="CHEBI:18420"/>
    </cofactor>
</comment>
<protein>
    <submittedName>
        <fullName evidence="11">Acetolactate synthase</fullName>
    </submittedName>
</protein>
<dbReference type="InterPro" id="IPR029061">
    <property type="entry name" value="THDP-binding"/>
</dbReference>
<sequence>MAETVIDLNSDPESCAAWIAKFLKARGVDRLFGLQGGHIQPIWDFVAREGIRIIDVRDEGAAVHMAHAHAELTGTLGVAMVTAGPGVTNCVTAIANASLARMPVLLIGGCTSRPQANMGPLQDIPHVDILKPVTRTSRTARVADQVIRELDEAVARAFGDMGEPGPVYIEIPTDVLRTRVAPNLVLDDWMRPKPPRIIPPEAGTIEAAMQAIWSARRPLVVTGRGARDAGPALERFLDASGALYLDTQESRGLVRADHPSVVGAVRANAMSEADLVLVIGRKLDYQLGYGSPAVFPHARFLRLADNAGELLDNRRGDPELLATPALALDAIVAAAGNRAPAVDRDWTGGLRRKHEERSRPRGPAESRGSDGKVHPAAIFEALAAVADPDFIAIADGGDLLSFARVGLQAKTYMDAGAFGCLGISVPYAIAAALALPERQVIAVTGDGAYGINAMEIDTAVRHGAKIVVVVSNNAAWNIERFDQATNYGGRVVGTTLRHSDYAGMARALGAHGERVEDPADLIPALKRAIANAPAVVDVVTTQTAVSSDAKKGLGFVPDFQALTAWDDAERARRGLL</sequence>
<reference evidence="11 12" key="1">
    <citation type="submission" date="2015-09" db="EMBL/GenBank/DDBJ databases">
        <authorList>
            <person name="Jackson K.R."/>
            <person name="Lunt B.L."/>
            <person name="Fisher J.N.B."/>
            <person name="Gardner A.V."/>
            <person name="Bailey M.E."/>
            <person name="Deus L.M."/>
            <person name="Earl A.S."/>
            <person name="Gibby P.D."/>
            <person name="Hartmann K.A."/>
            <person name="Liu J.E."/>
            <person name="Manci A.M."/>
            <person name="Nielsen D.A."/>
            <person name="Solomon M.B."/>
            <person name="Breakwell D.P."/>
            <person name="Burnett S.H."/>
            <person name="Grose J.H."/>
        </authorList>
    </citation>
    <scope>NUCLEOTIDE SEQUENCE [LARGE SCALE GENOMIC DNA]</scope>
    <source>
        <strain evidence="11 12">16</strain>
    </source>
</reference>
<dbReference type="Proteomes" id="UP000048984">
    <property type="component" value="Unassembled WGS sequence"/>
</dbReference>
<dbReference type="Pfam" id="PF00205">
    <property type="entry name" value="TPP_enzyme_M"/>
    <property type="match status" value="1"/>
</dbReference>
<comment type="cofactor">
    <cofactor evidence="2">
        <name>thiamine diphosphate</name>
        <dbReference type="ChEBI" id="CHEBI:58937"/>
    </cofactor>
</comment>
<dbReference type="AlphaFoldDB" id="A0A0P6VND6"/>
<dbReference type="InterPro" id="IPR012001">
    <property type="entry name" value="Thiamin_PyroP_enz_TPP-bd_dom"/>
</dbReference>
<comment type="similarity">
    <text evidence="3 6">Belongs to the TPP enzyme family.</text>
</comment>
<dbReference type="GO" id="GO:0003984">
    <property type="term" value="F:acetolactate synthase activity"/>
    <property type="evidence" value="ECO:0007669"/>
    <property type="project" value="TreeGrafter"/>
</dbReference>
<dbReference type="PANTHER" id="PTHR18968">
    <property type="entry name" value="THIAMINE PYROPHOSPHATE ENZYMES"/>
    <property type="match status" value="1"/>
</dbReference>
<gene>
    <name evidence="11" type="ORF">ABB55_20750</name>
</gene>
<evidence type="ECO:0000259" key="9">
    <source>
        <dbReference type="Pfam" id="PF02775"/>
    </source>
</evidence>
<dbReference type="EMBL" id="LJYW01000001">
    <property type="protein sequence ID" value="KPL54339.1"/>
    <property type="molecule type" value="Genomic_DNA"/>
</dbReference>
<dbReference type="SUPFAM" id="SSF52518">
    <property type="entry name" value="Thiamin diphosphate-binding fold (THDP-binding)"/>
    <property type="match status" value="2"/>
</dbReference>
<dbReference type="InterPro" id="IPR011766">
    <property type="entry name" value="TPP_enzyme_TPP-bd"/>
</dbReference>
<feature type="domain" description="Thiamine pyrophosphate enzyme central" evidence="8">
    <location>
        <begin position="205"/>
        <end position="331"/>
    </location>
</feature>
<evidence type="ECO:0000256" key="3">
    <source>
        <dbReference type="ARBA" id="ARBA00007812"/>
    </source>
</evidence>
<dbReference type="Gene3D" id="3.40.50.1220">
    <property type="entry name" value="TPP-binding domain"/>
    <property type="match status" value="1"/>
</dbReference>
<keyword evidence="5 6" id="KW-0786">Thiamine pyrophosphate</keyword>
<dbReference type="STRING" id="665126.ABB55_20750"/>
<dbReference type="Pfam" id="PF02776">
    <property type="entry name" value="TPP_enzyme_N"/>
    <property type="match status" value="1"/>
</dbReference>
<dbReference type="CDD" id="cd02004">
    <property type="entry name" value="TPP_BZL_OCoD_HPCL"/>
    <property type="match status" value="1"/>
</dbReference>
<feature type="domain" description="Thiamine pyrophosphate enzyme TPP-binding" evidence="9">
    <location>
        <begin position="409"/>
        <end position="538"/>
    </location>
</feature>
<evidence type="ECO:0000256" key="4">
    <source>
        <dbReference type="ARBA" id="ARBA00022723"/>
    </source>
</evidence>
<evidence type="ECO:0000259" key="8">
    <source>
        <dbReference type="Pfam" id="PF00205"/>
    </source>
</evidence>
<dbReference type="GO" id="GO:0009099">
    <property type="term" value="P:L-valine biosynthetic process"/>
    <property type="evidence" value="ECO:0007669"/>
    <property type="project" value="TreeGrafter"/>
</dbReference>
<evidence type="ECO:0000256" key="6">
    <source>
        <dbReference type="RuleBase" id="RU362132"/>
    </source>
</evidence>
<dbReference type="GO" id="GO:0000287">
    <property type="term" value="F:magnesium ion binding"/>
    <property type="evidence" value="ECO:0007669"/>
    <property type="project" value="InterPro"/>
</dbReference>
<evidence type="ECO:0000256" key="2">
    <source>
        <dbReference type="ARBA" id="ARBA00001964"/>
    </source>
</evidence>
<evidence type="ECO:0000256" key="5">
    <source>
        <dbReference type="ARBA" id="ARBA00023052"/>
    </source>
</evidence>
<dbReference type="InterPro" id="IPR000399">
    <property type="entry name" value="TPP-bd_CS"/>
</dbReference>
<dbReference type="CDD" id="cd07035">
    <property type="entry name" value="TPP_PYR_POX_like"/>
    <property type="match status" value="1"/>
</dbReference>
<reference evidence="11 12" key="2">
    <citation type="submission" date="2015-10" db="EMBL/GenBank/DDBJ databases">
        <title>Draft Genome Sequence of Prosthecomicrobium hirschii ATCC 27832.</title>
        <authorList>
            <person name="Daniel J."/>
            <person name="Givan S.A."/>
            <person name="Brun Y.V."/>
            <person name="Brown P.J."/>
        </authorList>
    </citation>
    <scope>NUCLEOTIDE SEQUENCE [LARGE SCALE GENOMIC DNA]</scope>
    <source>
        <strain evidence="11 12">16</strain>
    </source>
</reference>
<feature type="domain" description="Thiamine pyrophosphate enzyme N-terminal TPP-binding" evidence="10">
    <location>
        <begin position="16"/>
        <end position="123"/>
    </location>
</feature>
<dbReference type="PROSITE" id="PS00187">
    <property type="entry name" value="TPP_ENZYMES"/>
    <property type="match status" value="1"/>
</dbReference>
<feature type="region of interest" description="Disordered" evidence="7">
    <location>
        <begin position="344"/>
        <end position="372"/>
    </location>
</feature>
<dbReference type="GO" id="GO:0005948">
    <property type="term" value="C:acetolactate synthase complex"/>
    <property type="evidence" value="ECO:0007669"/>
    <property type="project" value="TreeGrafter"/>
</dbReference>
<dbReference type="GO" id="GO:0030976">
    <property type="term" value="F:thiamine pyrophosphate binding"/>
    <property type="evidence" value="ECO:0007669"/>
    <property type="project" value="InterPro"/>
</dbReference>
<organism evidence="11 12">
    <name type="scientific">Prosthecodimorpha hirschii</name>
    <dbReference type="NCBI Taxonomy" id="665126"/>
    <lineage>
        <taxon>Bacteria</taxon>
        <taxon>Pseudomonadati</taxon>
        <taxon>Pseudomonadota</taxon>
        <taxon>Alphaproteobacteria</taxon>
        <taxon>Hyphomicrobiales</taxon>
        <taxon>Ancalomicrobiaceae</taxon>
        <taxon>Prosthecodimorpha</taxon>
    </lineage>
</organism>
<dbReference type="PANTHER" id="PTHR18968:SF166">
    <property type="entry name" value="2-HYDROXYACYL-COA LYASE 2"/>
    <property type="match status" value="1"/>
</dbReference>
<dbReference type="InterPro" id="IPR029035">
    <property type="entry name" value="DHS-like_NAD/FAD-binding_dom"/>
</dbReference>
<accession>A0A0P6VND6</accession>
<evidence type="ECO:0000313" key="12">
    <source>
        <dbReference type="Proteomes" id="UP000048984"/>
    </source>
</evidence>
<keyword evidence="12" id="KW-1185">Reference proteome</keyword>
<dbReference type="GO" id="GO:0009097">
    <property type="term" value="P:isoleucine biosynthetic process"/>
    <property type="evidence" value="ECO:0007669"/>
    <property type="project" value="TreeGrafter"/>
</dbReference>
<name>A0A0P6VND6_9HYPH</name>
<dbReference type="Gene3D" id="3.40.50.970">
    <property type="match status" value="2"/>
</dbReference>
<feature type="compositionally biased region" description="Basic and acidic residues" evidence="7">
    <location>
        <begin position="353"/>
        <end position="372"/>
    </location>
</feature>
<evidence type="ECO:0000256" key="1">
    <source>
        <dbReference type="ARBA" id="ARBA00001946"/>
    </source>
</evidence>
<dbReference type="Pfam" id="PF02775">
    <property type="entry name" value="TPP_enzyme_C"/>
    <property type="match status" value="1"/>
</dbReference>
<dbReference type="InterPro" id="IPR045229">
    <property type="entry name" value="TPP_enz"/>
</dbReference>
<dbReference type="InterPro" id="IPR012000">
    <property type="entry name" value="Thiamin_PyroP_enz_cen_dom"/>
</dbReference>
<evidence type="ECO:0000313" key="11">
    <source>
        <dbReference type="EMBL" id="KPL54339.1"/>
    </source>
</evidence>
<dbReference type="RefSeq" id="WP_054360507.1">
    <property type="nucleotide sequence ID" value="NZ_LJYW01000001.1"/>
</dbReference>
<dbReference type="SUPFAM" id="SSF52467">
    <property type="entry name" value="DHS-like NAD/FAD-binding domain"/>
    <property type="match status" value="1"/>
</dbReference>
<proteinExistence type="inferred from homology"/>
<dbReference type="GO" id="GO:0050660">
    <property type="term" value="F:flavin adenine dinucleotide binding"/>
    <property type="evidence" value="ECO:0007669"/>
    <property type="project" value="TreeGrafter"/>
</dbReference>
<comment type="caution">
    <text evidence="11">The sequence shown here is derived from an EMBL/GenBank/DDBJ whole genome shotgun (WGS) entry which is preliminary data.</text>
</comment>